<keyword evidence="4" id="KW-1185">Reference proteome</keyword>
<dbReference type="EMBL" id="AMBO01000218">
    <property type="protein sequence ID" value="EKD04628.1"/>
    <property type="molecule type" value="Genomic_DNA"/>
</dbReference>
<protein>
    <submittedName>
        <fullName evidence="3">Uncharacterized protein</fullName>
    </submittedName>
</protein>
<organism evidence="3 4">
    <name type="scientific">Trichosporon asahii var. asahii (strain CBS 8904)</name>
    <name type="common">Yeast</name>
    <dbReference type="NCBI Taxonomy" id="1220162"/>
    <lineage>
        <taxon>Eukaryota</taxon>
        <taxon>Fungi</taxon>
        <taxon>Dikarya</taxon>
        <taxon>Basidiomycota</taxon>
        <taxon>Agaricomycotina</taxon>
        <taxon>Tremellomycetes</taxon>
        <taxon>Trichosporonales</taxon>
        <taxon>Trichosporonaceae</taxon>
        <taxon>Trichosporon</taxon>
    </lineage>
</organism>
<feature type="region of interest" description="Disordered" evidence="1">
    <location>
        <begin position="59"/>
        <end position="124"/>
    </location>
</feature>
<proteinExistence type="predicted"/>
<feature type="transmembrane region" description="Helical" evidence="2">
    <location>
        <begin position="35"/>
        <end position="55"/>
    </location>
</feature>
<evidence type="ECO:0000256" key="1">
    <source>
        <dbReference type="SAM" id="MobiDB-lite"/>
    </source>
</evidence>
<evidence type="ECO:0000256" key="2">
    <source>
        <dbReference type="SAM" id="Phobius"/>
    </source>
</evidence>
<reference evidence="3 4" key="1">
    <citation type="journal article" date="2012" name="Eukaryot. Cell">
        <title>Genome sequence of the Trichosporon asahii environmental strain CBS 8904.</title>
        <authorList>
            <person name="Yang R.Y."/>
            <person name="Li H.T."/>
            <person name="Zhu H."/>
            <person name="Zhou G.P."/>
            <person name="Wang M."/>
            <person name="Wang L."/>
        </authorList>
    </citation>
    <scope>NUCLEOTIDE SEQUENCE [LARGE SCALE GENOMIC DNA]</scope>
    <source>
        <strain evidence="3 4">CBS 8904</strain>
    </source>
</reference>
<name>K1W6V3_TRIAC</name>
<comment type="caution">
    <text evidence="3">The sequence shown here is derived from an EMBL/GenBank/DDBJ whole genome shotgun (WGS) entry which is preliminary data.</text>
</comment>
<dbReference type="Proteomes" id="UP000006757">
    <property type="component" value="Unassembled WGS sequence"/>
</dbReference>
<dbReference type="AlphaFoldDB" id="K1W6V3"/>
<keyword evidence="2" id="KW-0812">Transmembrane</keyword>
<evidence type="ECO:0000313" key="4">
    <source>
        <dbReference type="Proteomes" id="UP000006757"/>
    </source>
</evidence>
<keyword evidence="2" id="KW-1133">Transmembrane helix</keyword>
<feature type="compositionally biased region" description="Basic residues" evidence="1">
    <location>
        <begin position="79"/>
        <end position="89"/>
    </location>
</feature>
<evidence type="ECO:0000313" key="3">
    <source>
        <dbReference type="EMBL" id="EKD04628.1"/>
    </source>
</evidence>
<accession>K1W6V3</accession>
<sequence length="142" mass="15423">MVAVLHSSAPTPPDLAEGIQILGSLAHGALFVLEVIVNLAPLALLAALVVCIIGISPPSTDPTSSYTNEDEVSETFAERRRRRWRRRRQRAAEERMAKYHQCQGSLPRPLPPFSSDGWSSDEERAPLGAGARVLTYGSIGSM</sequence>
<keyword evidence="2" id="KW-0472">Membrane</keyword>
<gene>
    <name evidence="3" type="ORF">A1Q2_01088</name>
</gene>
<dbReference type="InParanoid" id="K1W6V3"/>
<dbReference type="HOGENOM" id="CLU_1817157_0_0_1"/>